<evidence type="ECO:0000256" key="1">
    <source>
        <dbReference type="SAM" id="MobiDB-lite"/>
    </source>
</evidence>
<evidence type="ECO:0000313" key="2">
    <source>
        <dbReference type="EMBL" id="EJW89294.1"/>
    </source>
</evidence>
<feature type="non-terminal residue" evidence="2">
    <location>
        <position position="21"/>
    </location>
</feature>
<comment type="caution">
    <text evidence="2">The sequence shown here is derived from an EMBL/GenBank/DDBJ whole genome shotgun (WGS) entry which is preliminary data.</text>
</comment>
<gene>
    <name evidence="2" type="ORF">EVA_22599</name>
</gene>
<feature type="compositionally biased region" description="Basic and acidic residues" evidence="1">
    <location>
        <begin position="7"/>
        <end position="21"/>
    </location>
</feature>
<name>J9FPH6_9ZZZZ</name>
<dbReference type="EMBL" id="AMCI01009569">
    <property type="protein sequence ID" value="EJW89294.1"/>
    <property type="molecule type" value="Genomic_DNA"/>
</dbReference>
<accession>J9FPH6</accession>
<feature type="region of interest" description="Disordered" evidence="1">
    <location>
        <begin position="1"/>
        <end position="21"/>
    </location>
</feature>
<reference evidence="2" key="1">
    <citation type="journal article" date="2012" name="PLoS ONE">
        <title>Gene sets for utilization of primary and secondary nutrition supplies in the distal gut of endangered iberian lynx.</title>
        <authorList>
            <person name="Alcaide M."/>
            <person name="Messina E."/>
            <person name="Richter M."/>
            <person name="Bargiela R."/>
            <person name="Peplies J."/>
            <person name="Huws S.A."/>
            <person name="Newbold C.J."/>
            <person name="Golyshin P.N."/>
            <person name="Simon M.A."/>
            <person name="Lopez G."/>
            <person name="Yakimov M.M."/>
            <person name="Ferrer M."/>
        </authorList>
    </citation>
    <scope>NUCLEOTIDE SEQUENCE</scope>
</reference>
<sequence>MINVEQETSRHTSADREKMEM</sequence>
<protein>
    <submittedName>
        <fullName evidence="2">Uncharacterized protein</fullName>
    </submittedName>
</protein>
<dbReference type="AlphaFoldDB" id="J9FPH6"/>
<organism evidence="2">
    <name type="scientific">gut metagenome</name>
    <dbReference type="NCBI Taxonomy" id="749906"/>
    <lineage>
        <taxon>unclassified sequences</taxon>
        <taxon>metagenomes</taxon>
        <taxon>organismal metagenomes</taxon>
    </lineage>
</organism>
<proteinExistence type="predicted"/>